<dbReference type="Proteomes" id="UP000319040">
    <property type="component" value="Unassembled WGS sequence"/>
</dbReference>
<reference evidence="7 8" key="1">
    <citation type="submission" date="2017-05" db="EMBL/GenBank/DDBJ databases">
        <authorList>
            <person name="Varghese N."/>
            <person name="Submissions S."/>
        </authorList>
    </citation>
    <scope>NUCLEOTIDE SEQUENCE [LARGE SCALE GENOMIC DNA]</scope>
    <source>
        <strain evidence="7 8">DSM 27040</strain>
    </source>
</reference>
<dbReference type="OrthoDB" id="5694214at2"/>
<dbReference type="RefSeq" id="WP_142531999.1">
    <property type="nucleotide sequence ID" value="NZ_FXTB01000001.1"/>
</dbReference>
<evidence type="ECO:0000313" key="8">
    <source>
        <dbReference type="Proteomes" id="UP000319040"/>
    </source>
</evidence>
<evidence type="ECO:0000256" key="5">
    <source>
        <dbReference type="ARBA" id="ARBA00023237"/>
    </source>
</evidence>
<dbReference type="Gene3D" id="1.25.40.390">
    <property type="match status" value="1"/>
</dbReference>
<keyword evidence="4" id="KW-0472">Membrane</keyword>
<comment type="similarity">
    <text evidence="2">Belongs to the SusD family.</text>
</comment>
<dbReference type="SUPFAM" id="SSF48452">
    <property type="entry name" value="TPR-like"/>
    <property type="match status" value="1"/>
</dbReference>
<keyword evidence="8" id="KW-1185">Reference proteome</keyword>
<evidence type="ECO:0000256" key="1">
    <source>
        <dbReference type="ARBA" id="ARBA00004442"/>
    </source>
</evidence>
<protein>
    <submittedName>
        <fullName evidence="7">Starch-binding associating with outer membrane</fullName>
    </submittedName>
</protein>
<keyword evidence="5" id="KW-0998">Cell outer membrane</keyword>
<dbReference type="InterPro" id="IPR012944">
    <property type="entry name" value="SusD_RagB_dom"/>
</dbReference>
<gene>
    <name evidence="7" type="ORF">SAMN06265379_101655</name>
</gene>
<keyword evidence="3" id="KW-0732">Signal</keyword>
<accession>A0A521B384</accession>
<dbReference type="Pfam" id="PF07980">
    <property type="entry name" value="SusD_RagB"/>
    <property type="match status" value="1"/>
</dbReference>
<dbReference type="AlphaFoldDB" id="A0A521B384"/>
<dbReference type="EMBL" id="FXTB01000001">
    <property type="protein sequence ID" value="SMO41543.1"/>
    <property type="molecule type" value="Genomic_DNA"/>
</dbReference>
<name>A0A521B384_SACCC</name>
<organism evidence="7 8">
    <name type="scientific">Saccharicrinis carchari</name>
    <dbReference type="NCBI Taxonomy" id="1168039"/>
    <lineage>
        <taxon>Bacteria</taxon>
        <taxon>Pseudomonadati</taxon>
        <taxon>Bacteroidota</taxon>
        <taxon>Bacteroidia</taxon>
        <taxon>Marinilabiliales</taxon>
        <taxon>Marinilabiliaceae</taxon>
        <taxon>Saccharicrinis</taxon>
    </lineage>
</organism>
<sequence length="676" mass="75655">MKLKNIISKWTYVVALCAFGLSQYSCDDFLEREPLDRVTPELFLNSENDLASYPIAYYGSIFPTHGGWSTGIGRFDDHTDNQATSNASYGYYVPGEWKVPASGGLGLGNIRDFNWFFEQVLPKWRNGAISGNEANIDHYIGEVYMLRAMENFDFLKRYGDFPIIRNTVRDVHGDLVEAAKRAPRNEFARFILSDLDSAIMLLNNTGNNKVRLTKNAALLAKSRVALFEGTFLKYHKGTPRVPGGPNWPGADMPYNSGFSINIDSEIDYFLTQAMAAAKEVADGIDLTVNSGQLNPDIASSGAVNPSGWNPYFEMFGSRNMGSYPEILFWRDYDLELNITHGVSIYIERGANTGLTRGFVDGFLMKNGLPIYAAGSGFQGDVTIMDAKEDRDERLQLFLAGEEDLMESISKAGSSNIDSVAKFGVPTLLNLEEVRDITGYRSRKFLNYELDEAPGSDLTCTAGSPIFRVAEAYLNYIEASYVKNNTIDATADKYWRAIRSRAGITEDYNVTIGATDLSQENDWGVYSAGVPVDETLFNIRRERRNEFVSEGMRMNDLKRWRAMDQVKDYVIEGFNLWDQAYDDDLYKDEDGNSLLISDGGSTANVSAQSLGTHLRPYQKVIANNEVYNGYTWSKANYLSPISFRELQLASPDQVSVENSNLYQNPYWPSEPGASALE</sequence>
<evidence type="ECO:0000313" key="7">
    <source>
        <dbReference type="EMBL" id="SMO41543.1"/>
    </source>
</evidence>
<evidence type="ECO:0000256" key="2">
    <source>
        <dbReference type="ARBA" id="ARBA00006275"/>
    </source>
</evidence>
<feature type="domain" description="RagB/SusD" evidence="6">
    <location>
        <begin position="349"/>
        <end position="666"/>
    </location>
</feature>
<comment type="subcellular location">
    <subcellularLocation>
        <location evidence="1">Cell outer membrane</location>
    </subcellularLocation>
</comment>
<proteinExistence type="inferred from homology"/>
<dbReference type="InterPro" id="IPR011990">
    <property type="entry name" value="TPR-like_helical_dom_sf"/>
</dbReference>
<dbReference type="GO" id="GO:0009279">
    <property type="term" value="C:cell outer membrane"/>
    <property type="evidence" value="ECO:0007669"/>
    <property type="project" value="UniProtKB-SubCell"/>
</dbReference>
<evidence type="ECO:0000259" key="6">
    <source>
        <dbReference type="Pfam" id="PF07980"/>
    </source>
</evidence>
<evidence type="ECO:0000256" key="3">
    <source>
        <dbReference type="ARBA" id="ARBA00022729"/>
    </source>
</evidence>
<evidence type="ECO:0000256" key="4">
    <source>
        <dbReference type="ARBA" id="ARBA00023136"/>
    </source>
</evidence>